<dbReference type="EMBL" id="BAAAVT010000013">
    <property type="protein sequence ID" value="GAA3068254.1"/>
    <property type="molecule type" value="Genomic_DNA"/>
</dbReference>
<sequence length="404" mass="42726">MSITIAMYSHDSVGLGHARRNRAIAHALAADLPRLTGEPVGGLLIAGHPDAARDALPAGWDWLVLPGFARTADGYAARRMNLPAAQMSALRGSAVAAAVDAVSPDLFIADRHPFGVGGELTEALDLLRGRPGCRTVLGMRDVLDTPEVAAREWESVGGAERVAEAYDQMWIYGDADVYDPRRTGEIPAALAAKGRTTGYLAHGRPDDEGAPAARPYVLTIVGGGSDGAHIATAAAQAQPPRGHRHLIVAGPQMPPEDVGRLRELTADRPEVELLRSAAHVPALVREASAVVSMAGYNSVAEIMATTTPALLVPRHTRRAEQPRRAAALADVDAVDTLDAAQLSPEALSDWFAHTAGRRTLRDRIDLDGLTRVGDFAAELISVARTSDTGSAHSRTESMEVPTHV</sequence>
<dbReference type="InterPro" id="IPR007235">
    <property type="entry name" value="Glyco_trans_28_C"/>
</dbReference>
<dbReference type="RefSeq" id="WP_344744505.1">
    <property type="nucleotide sequence ID" value="NZ_BAAAVT010000013.1"/>
</dbReference>
<dbReference type="Pfam" id="PF04101">
    <property type="entry name" value="Glyco_tran_28_C"/>
    <property type="match status" value="1"/>
</dbReference>
<proteinExistence type="predicted"/>
<protein>
    <submittedName>
        <fullName evidence="2">Glycosyltransferase</fullName>
    </submittedName>
</protein>
<dbReference type="PANTHER" id="PTHR21015">
    <property type="entry name" value="UDP-N-ACETYLGLUCOSAMINE--N-ACETYLMURAMYL-(PENTAPEPTIDE) PYROPHOSPHORYL-UNDECAPRENOL N-ACETYLGLUCOSAMINE TRANSFERASE 1"/>
    <property type="match status" value="1"/>
</dbReference>
<name>A0ABP6M1P1_9MICC</name>
<evidence type="ECO:0000259" key="1">
    <source>
        <dbReference type="Pfam" id="PF04101"/>
    </source>
</evidence>
<feature type="domain" description="Glycosyl transferase family 28 C-terminal" evidence="1">
    <location>
        <begin position="221"/>
        <end position="348"/>
    </location>
</feature>
<dbReference type="Proteomes" id="UP001500236">
    <property type="component" value="Unassembled WGS sequence"/>
</dbReference>
<evidence type="ECO:0000313" key="2">
    <source>
        <dbReference type="EMBL" id="GAA3068254.1"/>
    </source>
</evidence>
<organism evidence="2 3">
    <name type="scientific">Nesterenkonia aethiopica</name>
    <dbReference type="NCBI Taxonomy" id="269144"/>
    <lineage>
        <taxon>Bacteria</taxon>
        <taxon>Bacillati</taxon>
        <taxon>Actinomycetota</taxon>
        <taxon>Actinomycetes</taxon>
        <taxon>Micrococcales</taxon>
        <taxon>Micrococcaceae</taxon>
        <taxon>Nesterenkonia</taxon>
    </lineage>
</organism>
<keyword evidence="3" id="KW-1185">Reference proteome</keyword>
<comment type="caution">
    <text evidence="2">The sequence shown here is derived from an EMBL/GenBank/DDBJ whole genome shotgun (WGS) entry which is preliminary data.</text>
</comment>
<dbReference type="Gene3D" id="3.40.50.2000">
    <property type="entry name" value="Glycogen Phosphorylase B"/>
    <property type="match status" value="1"/>
</dbReference>
<reference evidence="3" key="1">
    <citation type="journal article" date="2019" name="Int. J. Syst. Evol. Microbiol.">
        <title>The Global Catalogue of Microorganisms (GCM) 10K type strain sequencing project: providing services to taxonomists for standard genome sequencing and annotation.</title>
        <authorList>
            <consortium name="The Broad Institute Genomics Platform"/>
            <consortium name="The Broad Institute Genome Sequencing Center for Infectious Disease"/>
            <person name="Wu L."/>
            <person name="Ma J."/>
        </authorList>
    </citation>
    <scope>NUCLEOTIDE SEQUENCE [LARGE SCALE GENOMIC DNA]</scope>
    <source>
        <strain evidence="3">JCM 14309</strain>
    </source>
</reference>
<evidence type="ECO:0000313" key="3">
    <source>
        <dbReference type="Proteomes" id="UP001500236"/>
    </source>
</evidence>
<dbReference type="SUPFAM" id="SSF53756">
    <property type="entry name" value="UDP-Glycosyltransferase/glycogen phosphorylase"/>
    <property type="match status" value="1"/>
</dbReference>
<accession>A0ABP6M1P1</accession>
<dbReference type="PANTHER" id="PTHR21015:SF28">
    <property type="entry name" value="SLL1722 PROTEIN"/>
    <property type="match status" value="1"/>
</dbReference>
<gene>
    <name evidence="2" type="ORF">GCM10010529_21120</name>
</gene>